<name>A0A562QZE0_9BURK</name>
<sequence length="244" mass="26949">MGSFLQVAVLSLATGAACAATDTQAVLKAADEARGNVRGIAWQVAIEALQDERVLDSLVYDIKARSFNVAGTSLAPPKYRGNKILMLGPSMWFYKQGLSKPVPISLRQKLMGDASYGDIASTNYAGDYTATELPDDEVNGEPCHVFDLQARSDKVTYEKVRYWVSKAREVGVRAEYFTVSGKKFKSAAMEYGNLVSIDGRPRPFLSRITLRGELLNGAVTHLTVREPRVEPLPDYVFDLNLFMR</sequence>
<comment type="caution">
    <text evidence="3">The sequence shown here is derived from an EMBL/GenBank/DDBJ whole genome shotgun (WGS) entry which is preliminary data.</text>
</comment>
<organism evidence="3 4">
    <name type="scientific">Pseudoduganella lurida</name>
    <dbReference type="NCBI Taxonomy" id="1036180"/>
    <lineage>
        <taxon>Bacteria</taxon>
        <taxon>Pseudomonadati</taxon>
        <taxon>Pseudomonadota</taxon>
        <taxon>Betaproteobacteria</taxon>
        <taxon>Burkholderiales</taxon>
        <taxon>Oxalobacteraceae</taxon>
        <taxon>Telluria group</taxon>
        <taxon>Pseudoduganella</taxon>
    </lineage>
</organism>
<dbReference type="OrthoDB" id="368800at2"/>
<keyword evidence="3" id="KW-0449">Lipoprotein</keyword>
<gene>
    <name evidence="3" type="ORF">IP91_04287</name>
</gene>
<evidence type="ECO:0000313" key="4">
    <source>
        <dbReference type="Proteomes" id="UP000318431"/>
    </source>
</evidence>
<feature type="chain" id="PRO_5022016692" evidence="1">
    <location>
        <begin position="20"/>
        <end position="244"/>
    </location>
</feature>
<dbReference type="RefSeq" id="WP_145651779.1">
    <property type="nucleotide sequence ID" value="NZ_VLLB01000009.1"/>
</dbReference>
<evidence type="ECO:0000256" key="1">
    <source>
        <dbReference type="SAM" id="SignalP"/>
    </source>
</evidence>
<reference evidence="3 4" key="1">
    <citation type="journal article" date="2015" name="Stand. Genomic Sci.">
        <title>Genomic Encyclopedia of Bacterial and Archaeal Type Strains, Phase III: the genomes of soil and plant-associated and newly described type strains.</title>
        <authorList>
            <person name="Whitman W.B."/>
            <person name="Woyke T."/>
            <person name="Klenk H.P."/>
            <person name="Zhou Y."/>
            <person name="Lilburn T.G."/>
            <person name="Beck B.J."/>
            <person name="De Vos P."/>
            <person name="Vandamme P."/>
            <person name="Eisen J.A."/>
            <person name="Garrity G."/>
            <person name="Hugenholtz P."/>
            <person name="Kyrpides N.C."/>
        </authorList>
    </citation>
    <scope>NUCLEOTIDE SEQUENCE [LARGE SCALE GENOMIC DNA]</scope>
    <source>
        <strain evidence="3 4">CGMCC 1.10822</strain>
    </source>
</reference>
<dbReference type="Pfam" id="PF17131">
    <property type="entry name" value="LolA_like"/>
    <property type="match status" value="1"/>
</dbReference>
<feature type="domain" description="Uncharacterized protein TP-0789" evidence="2">
    <location>
        <begin position="74"/>
        <end position="240"/>
    </location>
</feature>
<keyword evidence="4" id="KW-1185">Reference proteome</keyword>
<evidence type="ECO:0000259" key="2">
    <source>
        <dbReference type="Pfam" id="PF17131"/>
    </source>
</evidence>
<dbReference type="AlphaFoldDB" id="A0A562QZE0"/>
<evidence type="ECO:0000313" key="3">
    <source>
        <dbReference type="EMBL" id="TWI62178.1"/>
    </source>
</evidence>
<feature type="signal peptide" evidence="1">
    <location>
        <begin position="1"/>
        <end position="19"/>
    </location>
</feature>
<dbReference type="Proteomes" id="UP000318431">
    <property type="component" value="Unassembled WGS sequence"/>
</dbReference>
<protein>
    <submittedName>
        <fullName evidence="3">Outer membrane lipoprotein-sorting protein</fullName>
    </submittedName>
</protein>
<dbReference type="Gene3D" id="2.50.20.10">
    <property type="entry name" value="Lipoprotein localisation LolA/LolB/LppX"/>
    <property type="match status" value="1"/>
</dbReference>
<dbReference type="InterPro" id="IPR033399">
    <property type="entry name" value="TP_0789-like"/>
</dbReference>
<keyword evidence="1" id="KW-0732">Signal</keyword>
<accession>A0A562QZE0</accession>
<proteinExistence type="predicted"/>
<dbReference type="EMBL" id="VLLB01000009">
    <property type="protein sequence ID" value="TWI62178.1"/>
    <property type="molecule type" value="Genomic_DNA"/>
</dbReference>
<dbReference type="CDD" id="cd16329">
    <property type="entry name" value="LolA_like"/>
    <property type="match status" value="1"/>
</dbReference>